<dbReference type="EMBL" id="SZPZ01000004">
    <property type="protein sequence ID" value="TKK76183.1"/>
    <property type="molecule type" value="Genomic_DNA"/>
</dbReference>
<proteinExistence type="predicted"/>
<name>A0A4V5UWK5_9ACTN</name>
<evidence type="ECO:0000259" key="1">
    <source>
        <dbReference type="Pfam" id="PF01370"/>
    </source>
</evidence>
<dbReference type="Proteomes" id="UP000305836">
    <property type="component" value="Unassembled WGS sequence"/>
</dbReference>
<dbReference type="Pfam" id="PF01370">
    <property type="entry name" value="Epimerase"/>
    <property type="match status" value="1"/>
</dbReference>
<dbReference type="Gene3D" id="3.40.50.720">
    <property type="entry name" value="NAD(P)-binding Rossmann-like Domain"/>
    <property type="match status" value="1"/>
</dbReference>
<dbReference type="OrthoDB" id="8205493at2"/>
<feature type="domain" description="NAD-dependent epimerase/dehydratase" evidence="1">
    <location>
        <begin position="5"/>
        <end position="207"/>
    </location>
</feature>
<keyword evidence="3" id="KW-1185">Reference proteome</keyword>
<comment type="caution">
    <text evidence="2">The sequence shown here is derived from an EMBL/GenBank/DDBJ whole genome shotgun (WGS) entry which is preliminary data.</text>
</comment>
<evidence type="ECO:0000313" key="3">
    <source>
        <dbReference type="Proteomes" id="UP000305836"/>
    </source>
</evidence>
<dbReference type="InterPro" id="IPR036291">
    <property type="entry name" value="NAD(P)-bd_dom_sf"/>
</dbReference>
<dbReference type="SUPFAM" id="SSF51735">
    <property type="entry name" value="NAD(P)-binding Rossmann-fold domains"/>
    <property type="match status" value="1"/>
</dbReference>
<organism evidence="2 3">
    <name type="scientific">Kribbella jiaozuonensis</name>
    <dbReference type="NCBI Taxonomy" id="2575441"/>
    <lineage>
        <taxon>Bacteria</taxon>
        <taxon>Bacillati</taxon>
        <taxon>Actinomycetota</taxon>
        <taxon>Actinomycetes</taxon>
        <taxon>Propionibacteriales</taxon>
        <taxon>Kribbellaceae</taxon>
        <taxon>Kribbella</taxon>
    </lineage>
</organism>
<protein>
    <submittedName>
        <fullName evidence="2">NAD-dependent epimerase/dehydratase family protein</fullName>
    </submittedName>
</protein>
<evidence type="ECO:0000313" key="2">
    <source>
        <dbReference type="EMBL" id="TKK76183.1"/>
    </source>
</evidence>
<dbReference type="AlphaFoldDB" id="A0A4V5UWK5"/>
<sequence>MTTYLVLGAGATGAAVARQLADGGDEVRLLSRRGSGPAHPRIERVPADANDAAALTEHAAGVQTIFNCAMPPYDKWPALFPPLAAANLAAAQRSGADYVMLGNIYAYGAVEGPLSADLPLAPTSVKGKVRARMWEDALAAHEAGRVRVTEVRASDFLGAGAVSPFTLMIGARVLAGEPAAFPGDLDAPHSWSYTEDAARTLIAAARSDHSWGRPWLVPSTSDDSARALAIRLAEAADVPAPRLSELSAAELEQLGRQDSIVAELSEMRYLLDRPTILDASPTTSILGIQPTAVDVVLSEMAKHHATTAG</sequence>
<dbReference type="InterPro" id="IPR001509">
    <property type="entry name" value="Epimerase_deHydtase"/>
</dbReference>
<reference evidence="2 3" key="1">
    <citation type="submission" date="2019-04" db="EMBL/GenBank/DDBJ databases">
        <title>Kribbella sp. NEAU-THZ 27 nov., a novel actinomycete isolated from soil.</title>
        <authorList>
            <person name="Duan L."/>
        </authorList>
    </citation>
    <scope>NUCLEOTIDE SEQUENCE [LARGE SCALE GENOMIC DNA]</scope>
    <source>
        <strain evidence="3">NEAU-THZ27</strain>
    </source>
</reference>
<accession>A0A4V5UWK5</accession>
<dbReference type="RefSeq" id="WP_137257052.1">
    <property type="nucleotide sequence ID" value="NZ_JBHSPQ010000003.1"/>
</dbReference>
<gene>
    <name evidence="2" type="ORF">FDA38_27610</name>
</gene>